<evidence type="ECO:0000256" key="1">
    <source>
        <dbReference type="SAM" id="Coils"/>
    </source>
</evidence>
<feature type="region of interest" description="Disordered" evidence="2">
    <location>
        <begin position="763"/>
        <end position="802"/>
    </location>
</feature>
<keyword evidence="1" id="KW-0175">Coiled coil</keyword>
<feature type="region of interest" description="Disordered" evidence="2">
    <location>
        <begin position="1"/>
        <end position="85"/>
    </location>
</feature>
<evidence type="ECO:0000313" key="4">
    <source>
        <dbReference type="WBParaSite" id="scf7180000424505.g13321"/>
    </source>
</evidence>
<feature type="region of interest" description="Disordered" evidence="2">
    <location>
        <begin position="312"/>
        <end position="334"/>
    </location>
</feature>
<feature type="compositionally biased region" description="Basic and acidic residues" evidence="2">
    <location>
        <begin position="789"/>
        <end position="802"/>
    </location>
</feature>
<keyword evidence="3" id="KW-1185">Reference proteome</keyword>
<sequence length="976" mass="111124">MESEETISASAPANSPPDTPHELNNDKDLKEANENGKLKPSPRSIFGSKGNALKSLQPESVNEKSPKSPILKKLHKSTVTPPQPRIFSLADPNFTFISYPQNNNGNDQNLGRFIQDLSNVRNGFTDKGKGKKEKRGKCKQPETNGYNNYSSTSSCHPDLLKDAIEYVSPKGKKKDANHFDFLKNFDDSKTPSSTNEFIPDGIDFVLPIEQHNGTEHSTPKLASPNHDNGINNHDINGFSDEASQLKDSSELTSLDTSPKNELEITGNGKIEKAESDSSDYITFDSGKGTSDASHTAPIDTDTMKNAENNIGNHSNNGTTDAELNNSGQAKTSTTSLEIWSESENEEPEPKLENIFKTTLEEAENSENQKCYKDSNGTLVCEWNGGKKSEKNKSHEIIELEDNFQELENEIHTTTSEIQPEPEPVSWRGNLLKGEKNLAMKDTHRFNLELASNDKWEPPIEGQTDKYDTFHFEEGENDSDDMKKYFLKVFHKDVCLTNEIASVDNVENNSIILINYQNNNKTKFKKILQKDEEYFQTMSNLIKRPVRFLMFKFGTRGYLNKKLTIKCEDNVGNNDNIVEFDVEPEITQASNNDVYYESPIVKTKICPNDEYFIKIESRLFNFYRKMECDPAIFENNYLNVYAIKQTHQGATCKLDKKGYVQINNTHGYINNLNHFEQFAEGRINLAIEKSKKVVMAPTMKNFGGIKIGENKGEKNKGKIPSGNINQNQDVQGKGKGKMIESDNAMEDNNANINEKNEDAVLPFLNDPQYHQPTPEYLQQPGNDPHPQHGNYERKGDSDKTPDKVKKYALYRQISWRGYQIEEEKDLASKNTHRFNVELNSDKWHLPTDGETDKYDTFHFEEVEKNNAENLEKYSLKVYKALDDDLITEIVSIDNVEDNSLIYIKYEGKNKTSIIKILKKDEEYFNTIIDVIKRPVRFLQFIFNTKACEEGVVTIKCKNEDNNDKIAEINIPERERMN</sequence>
<reference evidence="4" key="1">
    <citation type="submission" date="2022-11" db="UniProtKB">
        <authorList>
            <consortium name="WormBaseParasite"/>
        </authorList>
    </citation>
    <scope>IDENTIFICATION</scope>
</reference>
<feature type="compositionally biased region" description="Basic and acidic residues" evidence="2">
    <location>
        <begin position="19"/>
        <end position="37"/>
    </location>
</feature>
<proteinExistence type="predicted"/>
<name>A0A915P860_9BILA</name>
<feature type="region of interest" description="Disordered" evidence="2">
    <location>
        <begin position="122"/>
        <end position="152"/>
    </location>
</feature>
<protein>
    <submittedName>
        <fullName evidence="4">Uncharacterized protein</fullName>
    </submittedName>
</protein>
<dbReference type="AlphaFoldDB" id="A0A915P860"/>
<evidence type="ECO:0000256" key="2">
    <source>
        <dbReference type="SAM" id="MobiDB-lite"/>
    </source>
</evidence>
<feature type="region of interest" description="Disordered" evidence="2">
    <location>
        <begin position="710"/>
        <end position="735"/>
    </location>
</feature>
<accession>A0A915P860</accession>
<feature type="coiled-coil region" evidence="1">
    <location>
        <begin position="389"/>
        <end position="416"/>
    </location>
</feature>
<dbReference type="WBParaSite" id="scf7180000424505.g13321">
    <property type="protein sequence ID" value="scf7180000424505.g13321"/>
    <property type="gene ID" value="scf7180000424505.g13321"/>
</dbReference>
<organism evidence="3 4">
    <name type="scientific">Meloidogyne floridensis</name>
    <dbReference type="NCBI Taxonomy" id="298350"/>
    <lineage>
        <taxon>Eukaryota</taxon>
        <taxon>Metazoa</taxon>
        <taxon>Ecdysozoa</taxon>
        <taxon>Nematoda</taxon>
        <taxon>Chromadorea</taxon>
        <taxon>Rhabditida</taxon>
        <taxon>Tylenchina</taxon>
        <taxon>Tylenchomorpha</taxon>
        <taxon>Tylenchoidea</taxon>
        <taxon>Meloidogynidae</taxon>
        <taxon>Meloidogyninae</taxon>
        <taxon>Meloidogyne</taxon>
    </lineage>
</organism>
<dbReference type="Proteomes" id="UP000887560">
    <property type="component" value="Unplaced"/>
</dbReference>
<evidence type="ECO:0000313" key="3">
    <source>
        <dbReference type="Proteomes" id="UP000887560"/>
    </source>
</evidence>
<feature type="compositionally biased region" description="Basic residues" evidence="2">
    <location>
        <begin position="129"/>
        <end position="138"/>
    </location>
</feature>
<feature type="compositionally biased region" description="Polar residues" evidence="2">
    <location>
        <begin position="1"/>
        <end position="13"/>
    </location>
</feature>
<feature type="compositionally biased region" description="Low complexity" evidence="2">
    <location>
        <begin position="143"/>
        <end position="152"/>
    </location>
</feature>